<dbReference type="EMBL" id="AOMF01000163">
    <property type="protein sequence ID" value="EMA51849.1"/>
    <property type="molecule type" value="Genomic_DNA"/>
</dbReference>
<dbReference type="eggNOG" id="arCOG01818">
    <property type="taxonomic scope" value="Archaea"/>
</dbReference>
<comment type="caution">
    <text evidence="2">The sequence shown here is derived from an EMBL/GenBank/DDBJ whole genome shotgun (WGS) entry which is preliminary data.</text>
</comment>
<gene>
    <name evidence="2" type="ORF">C451_13886</name>
</gene>
<protein>
    <submittedName>
        <fullName evidence="2">ATPase, type iv secretory pathway virb11 component like protein</fullName>
    </submittedName>
</protein>
<dbReference type="AlphaFoldDB" id="M0N408"/>
<feature type="region of interest" description="Disordered" evidence="1">
    <location>
        <begin position="102"/>
        <end position="127"/>
    </location>
</feature>
<reference evidence="2 3" key="1">
    <citation type="journal article" date="2014" name="PLoS Genet.">
        <title>Phylogenetically driven sequencing of extremely halophilic archaea reveals strategies for static and dynamic osmo-response.</title>
        <authorList>
            <person name="Becker E.A."/>
            <person name="Seitzer P.M."/>
            <person name="Tritt A."/>
            <person name="Larsen D."/>
            <person name="Krusor M."/>
            <person name="Yao A.I."/>
            <person name="Wu D."/>
            <person name="Madern D."/>
            <person name="Eisen J.A."/>
            <person name="Darling A.E."/>
            <person name="Facciotti M.T."/>
        </authorList>
    </citation>
    <scope>NUCLEOTIDE SEQUENCE [LARGE SCALE GENOMIC DNA]</scope>
    <source>
        <strain evidence="2 3">JCM 13552</strain>
    </source>
</reference>
<dbReference type="PATRIC" id="fig|1227457.3.peg.2658"/>
<keyword evidence="3" id="KW-1185">Reference proteome</keyword>
<evidence type="ECO:0000313" key="3">
    <source>
        <dbReference type="Proteomes" id="UP000011680"/>
    </source>
</evidence>
<evidence type="ECO:0000313" key="2">
    <source>
        <dbReference type="EMBL" id="EMA51849.1"/>
    </source>
</evidence>
<dbReference type="Proteomes" id="UP000011680">
    <property type="component" value="Unassembled WGS sequence"/>
</dbReference>
<dbReference type="RefSeq" id="WP_007741410.1">
    <property type="nucleotide sequence ID" value="NZ_AOMF01000163.1"/>
</dbReference>
<evidence type="ECO:0000256" key="1">
    <source>
        <dbReference type="SAM" id="MobiDB-lite"/>
    </source>
</evidence>
<organism evidence="2 3">
    <name type="scientific">Halococcus thailandensis JCM 13552</name>
    <dbReference type="NCBI Taxonomy" id="1227457"/>
    <lineage>
        <taxon>Archaea</taxon>
        <taxon>Methanobacteriati</taxon>
        <taxon>Methanobacteriota</taxon>
        <taxon>Stenosarchaea group</taxon>
        <taxon>Halobacteria</taxon>
        <taxon>Halobacteriales</taxon>
        <taxon>Halococcaceae</taxon>
        <taxon>Halococcus</taxon>
    </lineage>
</organism>
<accession>M0N408</accession>
<sequence>MGPSHRTTVEPANRVDARCDCEPSVEGSRLSIDASDCAGDGRIATAPACRATAIAALDDSIAEIETHDESCERRHDEGTVGVLLAAARFAALVADHDGALARRAHRNRSGRPARRSLAVDEWANSPP</sequence>
<dbReference type="STRING" id="1227457.C451_13886"/>
<name>M0N408_9EURY</name>
<proteinExistence type="predicted"/>
<feature type="compositionally biased region" description="Basic residues" evidence="1">
    <location>
        <begin position="102"/>
        <end position="114"/>
    </location>
</feature>